<evidence type="ECO:0000313" key="2">
    <source>
        <dbReference type="Proteomes" id="UP001257659"/>
    </source>
</evidence>
<proteinExistence type="predicted"/>
<dbReference type="Proteomes" id="UP001257659">
    <property type="component" value="Unassembled WGS sequence"/>
</dbReference>
<protein>
    <recommendedName>
        <fullName evidence="3">Lipoprotein</fullName>
    </recommendedName>
</protein>
<organism evidence="1 2">
    <name type="scientific">Mesonia maritima</name>
    <dbReference type="NCBI Taxonomy" id="1793873"/>
    <lineage>
        <taxon>Bacteria</taxon>
        <taxon>Pseudomonadati</taxon>
        <taxon>Bacteroidota</taxon>
        <taxon>Flavobacteriia</taxon>
        <taxon>Flavobacteriales</taxon>
        <taxon>Flavobacteriaceae</taxon>
        <taxon>Mesonia</taxon>
    </lineage>
</organism>
<dbReference type="RefSeq" id="WP_309729262.1">
    <property type="nucleotide sequence ID" value="NZ_JAVDQA010000007.1"/>
</dbReference>
<comment type="caution">
    <text evidence="1">The sequence shown here is derived from an EMBL/GenBank/DDBJ whole genome shotgun (WGS) entry which is preliminary data.</text>
</comment>
<evidence type="ECO:0008006" key="3">
    <source>
        <dbReference type="Google" id="ProtNLM"/>
    </source>
</evidence>
<accession>A0ABU1K7R5</accession>
<dbReference type="EMBL" id="JAVDQA010000007">
    <property type="protein sequence ID" value="MDR6301654.1"/>
    <property type="molecule type" value="Genomic_DNA"/>
</dbReference>
<sequence>MLAEFSPQKLFNYSGYILLFCFVQLSCKQSISNKYELKEKQKKAILTKVEKLYFKDQLYRSMLSIFERSCENEDLKNDQKGAKYAYNIPRNVRRAEFVLFEKVINPSDEKNTKELIKITKKYGFPGMWRLNHDFPVHMVFVHADQKYFPIIKKLIEKEFKAKRISNYEKEYIFWHLNGRVNMPPRVPEPINFRTDEAIIEYFRK</sequence>
<keyword evidence="2" id="KW-1185">Reference proteome</keyword>
<gene>
    <name evidence="1" type="ORF">GGR31_002324</name>
</gene>
<reference evidence="1 2" key="1">
    <citation type="submission" date="2023-07" db="EMBL/GenBank/DDBJ databases">
        <title>Genomic Encyclopedia of Type Strains, Phase IV (KMG-IV): sequencing the most valuable type-strain genomes for metagenomic binning, comparative biology and taxonomic classification.</title>
        <authorList>
            <person name="Goeker M."/>
        </authorList>
    </citation>
    <scope>NUCLEOTIDE SEQUENCE [LARGE SCALE GENOMIC DNA]</scope>
    <source>
        <strain evidence="1 2">DSM 102814</strain>
    </source>
</reference>
<evidence type="ECO:0000313" key="1">
    <source>
        <dbReference type="EMBL" id="MDR6301654.1"/>
    </source>
</evidence>
<name>A0ABU1K7R5_9FLAO</name>